<evidence type="ECO:0000313" key="7">
    <source>
        <dbReference type="EMBL" id="KXG49359.1"/>
    </source>
</evidence>
<dbReference type="CDD" id="cd02947">
    <property type="entry name" value="TRX_family"/>
    <property type="match status" value="1"/>
</dbReference>
<name>A0A135LK89_PENPA</name>
<dbReference type="EMBL" id="LHQR01000065">
    <property type="protein sequence ID" value="KXG49359.1"/>
    <property type="molecule type" value="Genomic_DNA"/>
</dbReference>
<dbReference type="OMA" id="CYADWCS"/>
<dbReference type="PANTHER" id="PTHR46115">
    <property type="entry name" value="THIOREDOXIN-LIKE PROTEIN 1"/>
    <property type="match status" value="1"/>
</dbReference>
<keyword evidence="5" id="KW-0676">Redox-active center</keyword>
<dbReference type="GeneID" id="63706242"/>
<dbReference type="InterPro" id="IPR005746">
    <property type="entry name" value="Thioredoxin"/>
</dbReference>
<feature type="active site" description="Nucleophile" evidence="4">
    <location>
        <position position="32"/>
    </location>
</feature>
<evidence type="ECO:0000256" key="5">
    <source>
        <dbReference type="PIRSR" id="PIRSR000077-4"/>
    </source>
</evidence>
<comment type="caution">
    <text evidence="7">The sequence shown here is derived from an EMBL/GenBank/DDBJ whole genome shotgun (WGS) entry which is preliminary data.</text>
</comment>
<evidence type="ECO:0000313" key="8">
    <source>
        <dbReference type="Proteomes" id="UP000070168"/>
    </source>
</evidence>
<dbReference type="RefSeq" id="XP_040647895.1">
    <property type="nucleotide sequence ID" value="XM_040790942.1"/>
</dbReference>
<feature type="domain" description="Thioredoxin" evidence="6">
    <location>
        <begin position="1"/>
        <end position="106"/>
    </location>
</feature>
<organism evidence="7 8">
    <name type="scientific">Penicillium patulum</name>
    <name type="common">Penicillium griseofulvum</name>
    <dbReference type="NCBI Taxonomy" id="5078"/>
    <lineage>
        <taxon>Eukaryota</taxon>
        <taxon>Fungi</taxon>
        <taxon>Dikarya</taxon>
        <taxon>Ascomycota</taxon>
        <taxon>Pezizomycotina</taxon>
        <taxon>Eurotiomycetes</taxon>
        <taxon>Eurotiomycetidae</taxon>
        <taxon>Eurotiales</taxon>
        <taxon>Aspergillaceae</taxon>
        <taxon>Penicillium</taxon>
    </lineage>
</organism>
<feature type="site" description="Deprotonates C-terminal active site Cys" evidence="4">
    <location>
        <position position="26"/>
    </location>
</feature>
<dbReference type="GO" id="GO:0015035">
    <property type="term" value="F:protein-disulfide reductase activity"/>
    <property type="evidence" value="ECO:0007669"/>
    <property type="project" value="InterPro"/>
</dbReference>
<accession>A0A135LK89</accession>
<reference evidence="7 8" key="1">
    <citation type="journal article" date="2016" name="BMC Genomics">
        <title>Genome sequencing and secondary metabolism of the postharvest pathogen Penicillium griseofulvum.</title>
        <authorList>
            <person name="Banani H."/>
            <person name="Marcet-Houben M."/>
            <person name="Ballester A.R."/>
            <person name="Abbruscato P."/>
            <person name="Gonzalez-Candelas L."/>
            <person name="Gabaldon T."/>
            <person name="Spadaro D."/>
        </authorList>
    </citation>
    <scope>NUCLEOTIDE SEQUENCE [LARGE SCALE GENOMIC DNA]</scope>
    <source>
        <strain evidence="7 8">PG3</strain>
    </source>
</reference>
<dbReference type="InterPro" id="IPR013766">
    <property type="entry name" value="Thioredoxin_domain"/>
</dbReference>
<protein>
    <recommendedName>
        <fullName evidence="3">Thioredoxin</fullName>
    </recommendedName>
</protein>
<keyword evidence="8" id="KW-1185">Reference proteome</keyword>
<dbReference type="OrthoDB" id="10263751at2759"/>
<evidence type="ECO:0000256" key="2">
    <source>
        <dbReference type="ARBA" id="ARBA00023157"/>
    </source>
</evidence>
<feature type="site" description="Contributes to redox potential value" evidence="4">
    <location>
        <position position="34"/>
    </location>
</feature>
<evidence type="ECO:0000256" key="4">
    <source>
        <dbReference type="PIRSR" id="PIRSR000077-1"/>
    </source>
</evidence>
<dbReference type="PIRSF" id="PIRSF000077">
    <property type="entry name" value="Thioredoxin"/>
    <property type="match status" value="1"/>
</dbReference>
<dbReference type="AlphaFoldDB" id="A0A135LK89"/>
<evidence type="ECO:0000259" key="6">
    <source>
        <dbReference type="PROSITE" id="PS51352"/>
    </source>
</evidence>
<keyword evidence="2 5" id="KW-1015">Disulfide bond</keyword>
<dbReference type="Gene3D" id="3.40.30.10">
    <property type="entry name" value="Glutaredoxin"/>
    <property type="match status" value="1"/>
</dbReference>
<feature type="site" description="Contributes to redox potential value" evidence="4">
    <location>
        <position position="33"/>
    </location>
</feature>
<evidence type="ECO:0000256" key="3">
    <source>
        <dbReference type="PIRNR" id="PIRNR000077"/>
    </source>
</evidence>
<comment type="similarity">
    <text evidence="1 3">Belongs to the thioredoxin family.</text>
</comment>
<feature type="active site" description="Nucleophile" evidence="4">
    <location>
        <position position="35"/>
    </location>
</feature>
<dbReference type="Pfam" id="PF00085">
    <property type="entry name" value="Thioredoxin"/>
    <property type="match status" value="1"/>
</dbReference>
<dbReference type="InterPro" id="IPR017937">
    <property type="entry name" value="Thioredoxin_CS"/>
</dbReference>
<dbReference type="SUPFAM" id="SSF52833">
    <property type="entry name" value="Thioredoxin-like"/>
    <property type="match status" value="1"/>
</dbReference>
<dbReference type="PRINTS" id="PR00421">
    <property type="entry name" value="THIOREDOXIN"/>
</dbReference>
<evidence type="ECO:0000256" key="1">
    <source>
        <dbReference type="ARBA" id="ARBA00008987"/>
    </source>
</evidence>
<dbReference type="PROSITE" id="PS00194">
    <property type="entry name" value="THIOREDOXIN_1"/>
    <property type="match status" value="1"/>
</dbReference>
<dbReference type="InterPro" id="IPR036249">
    <property type="entry name" value="Thioredoxin-like_sf"/>
</dbReference>
<dbReference type="STRING" id="5078.A0A135LK89"/>
<dbReference type="PROSITE" id="PS51352">
    <property type="entry name" value="THIOREDOXIN_2"/>
    <property type="match status" value="1"/>
</dbReference>
<sequence length="106" mass="11941">MPINEITSKADFLEKILGSKDAVILDCYAEWCPSCKTIAPKFEDLSNTYTQVKFYKVDIDKVEEVALELGVRTMPTFMLFKDGEKITEVVGAHLSVIEQGIKTHLL</sequence>
<feature type="disulfide bond" description="Redox-active" evidence="5">
    <location>
        <begin position="32"/>
        <end position="35"/>
    </location>
</feature>
<proteinExistence type="inferred from homology"/>
<dbReference type="Proteomes" id="UP000070168">
    <property type="component" value="Unassembled WGS sequence"/>
</dbReference>
<dbReference type="FunFam" id="3.40.30.10:FF:000245">
    <property type="entry name" value="Thioredoxin"/>
    <property type="match status" value="1"/>
</dbReference>
<gene>
    <name evidence="7" type="ORF">PGRI_032290</name>
</gene>